<proteinExistence type="predicted"/>
<dbReference type="Proteomes" id="UP000660554">
    <property type="component" value="Unassembled WGS sequence"/>
</dbReference>
<evidence type="ECO:0000313" key="2">
    <source>
        <dbReference type="Proteomes" id="UP000660554"/>
    </source>
</evidence>
<dbReference type="EMBL" id="BNDV01000016">
    <property type="protein sequence ID" value="GHI16580.1"/>
    <property type="molecule type" value="Genomic_DNA"/>
</dbReference>
<evidence type="ECO:0000313" key="1">
    <source>
        <dbReference type="EMBL" id="GHI16580.1"/>
    </source>
</evidence>
<evidence type="ECO:0008006" key="3">
    <source>
        <dbReference type="Google" id="ProtNLM"/>
    </source>
</evidence>
<protein>
    <recommendedName>
        <fullName evidence="3">Sigma-70 family RNA polymerase sigma factor</fullName>
    </recommendedName>
</protein>
<accession>A0ABQ3NUX4</accession>
<sequence>MAGGAHEELARCGQLGDLGLELLRRVGRQVARTQGFPPPEGHSTWTDEAVDELLFEMISRKGEQFLLNCFLKTVDDTSLEKMFFTSIKNFLIDQAKGTERGKLRRRFASRLGQDDRFRAVPGASPRWTLASHPPDAIWQGGLNDLVQASWDVRGVWITAWNHSGPTPKQTVHALMTVLVAILEAAGGAVREEDLAKVLEARFELLGPPQFTPLYTDDGALADSVADSAKDADQVAAETVAREIWQAMSQQERRLLPHLDDDPTEVANLLGLGRHQASAIMDALREKLRLALTSDGSNPGEVVAALLRRGGDPP</sequence>
<comment type="caution">
    <text evidence="1">The sequence shown here is derived from an EMBL/GenBank/DDBJ whole genome shotgun (WGS) entry which is preliminary data.</text>
</comment>
<reference evidence="2" key="1">
    <citation type="submission" date="2020-09" db="EMBL/GenBank/DDBJ databases">
        <title>Whole genome shotgun sequence of Streptomyces cinnamonensis NBRC 15873.</title>
        <authorList>
            <person name="Komaki H."/>
            <person name="Tamura T."/>
        </authorList>
    </citation>
    <scope>NUCLEOTIDE SEQUENCE [LARGE SCALE GENOMIC DNA]</scope>
    <source>
        <strain evidence="2">NBRC 15873</strain>
    </source>
</reference>
<organism evidence="1 2">
    <name type="scientific">Streptomyces virginiae</name>
    <name type="common">Streptomyces cinnamonensis</name>
    <dbReference type="NCBI Taxonomy" id="1961"/>
    <lineage>
        <taxon>Bacteria</taxon>
        <taxon>Bacillati</taxon>
        <taxon>Actinomycetota</taxon>
        <taxon>Actinomycetes</taxon>
        <taxon>Kitasatosporales</taxon>
        <taxon>Streptomycetaceae</taxon>
        <taxon>Streptomyces</taxon>
    </lineage>
</organism>
<name>A0ABQ3NUX4_STRVG</name>
<keyword evidence="2" id="KW-1185">Reference proteome</keyword>
<dbReference type="RefSeq" id="WP_191868966.1">
    <property type="nucleotide sequence ID" value="NZ_BMRU01000009.1"/>
</dbReference>
<dbReference type="GeneID" id="86955479"/>
<gene>
    <name evidence="1" type="ORF">Scinn_60430</name>
</gene>